<evidence type="ECO:0000256" key="2">
    <source>
        <dbReference type="ARBA" id="ARBA00004496"/>
    </source>
</evidence>
<evidence type="ECO:0000259" key="12">
    <source>
        <dbReference type="PROSITE" id="PS50118"/>
    </source>
</evidence>
<gene>
    <name evidence="13" type="primary">mael_6</name>
</gene>
<comment type="similarity">
    <text evidence="3">Belongs to the maelstrom family.</text>
</comment>
<evidence type="ECO:0000313" key="13">
    <source>
        <dbReference type="EMBL" id="MBW16944.1"/>
    </source>
</evidence>
<dbReference type="PANTHER" id="PTHR21358:SF4">
    <property type="entry name" value="PROTEIN MAELSTROM HOMOLOG"/>
    <property type="match status" value="1"/>
</dbReference>
<evidence type="ECO:0000256" key="4">
    <source>
        <dbReference type="ARBA" id="ARBA00022473"/>
    </source>
</evidence>
<dbReference type="GO" id="GO:0045892">
    <property type="term" value="P:negative regulation of DNA-templated transcription"/>
    <property type="evidence" value="ECO:0007669"/>
    <property type="project" value="TreeGrafter"/>
</dbReference>
<dbReference type="SUPFAM" id="SSF47095">
    <property type="entry name" value="HMG-box"/>
    <property type="match status" value="1"/>
</dbReference>
<dbReference type="InterPro" id="IPR009071">
    <property type="entry name" value="HMG_box_dom"/>
</dbReference>
<dbReference type="Pfam" id="PF09011">
    <property type="entry name" value="HMG_box_2"/>
    <property type="match status" value="1"/>
</dbReference>
<dbReference type="Gene3D" id="1.10.30.10">
    <property type="entry name" value="High mobility group box domain"/>
    <property type="match status" value="1"/>
</dbReference>
<evidence type="ECO:0000256" key="7">
    <source>
        <dbReference type="ARBA" id="ARBA00023125"/>
    </source>
</evidence>
<keyword evidence="10" id="KW-0469">Meiosis</keyword>
<dbReference type="GO" id="GO:0030154">
    <property type="term" value="P:cell differentiation"/>
    <property type="evidence" value="ECO:0007669"/>
    <property type="project" value="UniProtKB-KW"/>
</dbReference>
<keyword evidence="4" id="KW-0217">Developmental protein</keyword>
<dbReference type="PROSITE" id="PS50118">
    <property type="entry name" value="HMG_BOX_2"/>
    <property type="match status" value="1"/>
</dbReference>
<feature type="domain" description="HMG box" evidence="12">
    <location>
        <begin position="1"/>
        <end position="70"/>
    </location>
</feature>
<keyword evidence="9 11" id="KW-0539">Nucleus</keyword>
<dbReference type="GO" id="GO:0060964">
    <property type="term" value="P:regulation of miRNA-mediated gene silencing"/>
    <property type="evidence" value="ECO:0007669"/>
    <property type="project" value="InterPro"/>
</dbReference>
<keyword evidence="7 11" id="KW-0238">DNA-binding</keyword>
<dbReference type="GO" id="GO:0034587">
    <property type="term" value="P:piRNA processing"/>
    <property type="evidence" value="ECO:0007669"/>
    <property type="project" value="TreeGrafter"/>
</dbReference>
<dbReference type="GO" id="GO:0007140">
    <property type="term" value="P:male meiotic nuclear division"/>
    <property type="evidence" value="ECO:0007669"/>
    <property type="project" value="TreeGrafter"/>
</dbReference>
<keyword evidence="5" id="KW-0963">Cytoplasm</keyword>
<dbReference type="InterPro" id="IPR036910">
    <property type="entry name" value="HMG_box_dom_sf"/>
</dbReference>
<dbReference type="InterPro" id="IPR039259">
    <property type="entry name" value="Protein_maelstrom"/>
</dbReference>
<dbReference type="InterPro" id="IPR024970">
    <property type="entry name" value="Maelstrom"/>
</dbReference>
<proteinExistence type="inferred from homology"/>
<organism evidence="13">
    <name type="scientific">Melanaphis sacchari</name>
    <dbReference type="NCBI Taxonomy" id="742174"/>
    <lineage>
        <taxon>Eukaryota</taxon>
        <taxon>Metazoa</taxon>
        <taxon>Ecdysozoa</taxon>
        <taxon>Arthropoda</taxon>
        <taxon>Hexapoda</taxon>
        <taxon>Insecta</taxon>
        <taxon>Pterygota</taxon>
        <taxon>Neoptera</taxon>
        <taxon>Paraneoptera</taxon>
        <taxon>Hemiptera</taxon>
        <taxon>Sternorrhyncha</taxon>
        <taxon>Aphidomorpha</taxon>
        <taxon>Aphidoidea</taxon>
        <taxon>Aphididae</taxon>
        <taxon>Aphidini</taxon>
        <taxon>Melanaphis</taxon>
    </lineage>
</organism>
<dbReference type="AlphaFoldDB" id="A0A2H8TRV4"/>
<evidence type="ECO:0000256" key="1">
    <source>
        <dbReference type="ARBA" id="ARBA00004123"/>
    </source>
</evidence>
<evidence type="ECO:0000256" key="9">
    <source>
        <dbReference type="ARBA" id="ARBA00023242"/>
    </source>
</evidence>
<accession>A0A2H8TRV4</accession>
<dbReference type="GO" id="GO:0043565">
    <property type="term" value="F:sequence-specific DNA binding"/>
    <property type="evidence" value="ECO:0007669"/>
    <property type="project" value="TreeGrafter"/>
</dbReference>
<keyword evidence="6" id="KW-0221">Differentiation</keyword>
<evidence type="ECO:0000256" key="5">
    <source>
        <dbReference type="ARBA" id="ARBA00022490"/>
    </source>
</evidence>
<reference evidence="13" key="1">
    <citation type="submission" date="2017-10" db="EMBL/GenBank/DDBJ databases">
        <title>Transcriptome Assembly of Sugarcane Aphid Adults.</title>
        <authorList>
            <person name="Scully E.D."/>
            <person name="Palmer N.A."/>
            <person name="Geib S.M."/>
            <person name="Sarath G."/>
            <person name="Sattler S.E."/>
        </authorList>
    </citation>
    <scope>NUCLEOTIDE SEQUENCE</scope>
    <source>
        <tissue evidence="13">Whole body</tissue>
    </source>
</reference>
<evidence type="ECO:0000256" key="10">
    <source>
        <dbReference type="ARBA" id="ARBA00023254"/>
    </source>
</evidence>
<keyword evidence="8" id="KW-0943">RNA-mediated gene silencing</keyword>
<evidence type="ECO:0000256" key="3">
    <source>
        <dbReference type="ARBA" id="ARBA00007057"/>
    </source>
</evidence>
<dbReference type="OrthoDB" id="24555at2759"/>
<dbReference type="PANTHER" id="PTHR21358">
    <property type="entry name" value="PROTEIN MAELSTROM HOMOLOG"/>
    <property type="match status" value="1"/>
</dbReference>
<dbReference type="GO" id="GO:0005634">
    <property type="term" value="C:nucleus"/>
    <property type="evidence" value="ECO:0007669"/>
    <property type="project" value="UniProtKB-SubCell"/>
</dbReference>
<name>A0A2H8TRV4_9HEMI</name>
<evidence type="ECO:0000256" key="8">
    <source>
        <dbReference type="ARBA" id="ARBA00023158"/>
    </source>
</evidence>
<comment type="subcellular location">
    <subcellularLocation>
        <location evidence="2">Cytoplasm</location>
    </subcellularLocation>
    <subcellularLocation>
        <location evidence="1">Nucleus</location>
    </subcellularLocation>
</comment>
<dbReference type="EMBL" id="GFXV01005139">
    <property type="protein sequence ID" value="MBW16944.1"/>
    <property type="molecule type" value="Transcribed_RNA"/>
</dbReference>
<dbReference type="GO" id="GO:0043186">
    <property type="term" value="C:P granule"/>
    <property type="evidence" value="ECO:0007669"/>
    <property type="project" value="TreeGrafter"/>
</dbReference>
<dbReference type="Pfam" id="PF13017">
    <property type="entry name" value="Maelstrom"/>
    <property type="match status" value="1"/>
</dbReference>
<evidence type="ECO:0000256" key="6">
    <source>
        <dbReference type="ARBA" id="ARBA00022782"/>
    </source>
</evidence>
<evidence type="ECO:0000256" key="11">
    <source>
        <dbReference type="PROSITE-ProRule" id="PRU00267"/>
    </source>
</evidence>
<sequence length="372" mass="43252">MAPKKSAFFIFLASYRDDEIKNGRKPSNFQQLRTELTPIWNNMTVMEKNKFKDLAKKYNSNFNKEQPLLQISDQHKNSYDFWNMEKYITEMFECIPNNQELLNKKFILLHINCHSHDGEQYYFPAEIAALEFNLKNGIFRTYHQMIGISKISPKGLAGGMRVYADHFHQINSWNDHPDDYQNILLEFSTFLKDEQINDTDLKEGTLNLPYLFTIQSEVGTTNMMKVKSSLERLYSIAFPEVKAEHCKSMFKIGSIEQLLLEIKKKMNLQLDQQNSRLGLSVTNILESDLYGKGLGCLYHELREISFKCSKARIVQWMSNICIHINTYFNLNLVPGRHMAAQLDDGSKLMIENAHLPLTAADLKLTRNTSYDD</sequence>
<feature type="DNA-binding region" description="HMG box" evidence="11">
    <location>
        <begin position="1"/>
        <end position="70"/>
    </location>
</feature>
<dbReference type="GO" id="GO:0007283">
    <property type="term" value="P:spermatogenesis"/>
    <property type="evidence" value="ECO:0007669"/>
    <property type="project" value="TreeGrafter"/>
</dbReference>
<protein>
    <submittedName>
        <fullName evidence="13">Protein maelstrom</fullName>
    </submittedName>
</protein>